<dbReference type="VEuPathDB" id="TriTrypDB:LdBPK_150480.1"/>
<dbReference type="VEuPathDB" id="TriTrypDB:LdCL_150009700"/>
<evidence type="ECO:0000313" key="3">
    <source>
        <dbReference type="EMBL" id="TPP47758.1"/>
    </source>
</evidence>
<keyword evidence="2" id="KW-0472">Membrane</keyword>
<sequence>MNSAPRAPMRTLAAKGVAGPPPPSTQEPMPGGMPGMPFSPLGANAPDMTQLMQYLPTIMKVASQIPGILVGFLVTMVYMLVVVCRRGFTETVSPVAGFHIFALFLLRELIEPWRQDGLLVSRGADSGGLSTEQGQQLISIYRLFLQLHHAGTGAMRIKDMIKPETTDAVSEHGSGGAGGDKNADRRGGGAGRGGSGAVNATWSAIMPSMPENTAYTSSIAVVSTGTPYPMFLLSSNAIPETHRLRGANGCEEIALRWSLLTKQPPSCPTAAAAAGSAVGAATGASAGTPASMTATVNATKATVMTAETAADVPVDRTGFPGARNFSMSSTKSAGHLPGASQRDRMAGEWSNAGNVAPAATSPARTAALAPCAYPSGWTAAELQVHTTKQMMVCTATELSLDLDGGAEDGNAPLLFCCSTLPISG</sequence>
<dbReference type="EMBL" id="RHLC01000033">
    <property type="protein sequence ID" value="TPP47758.1"/>
    <property type="molecule type" value="Genomic_DNA"/>
</dbReference>
<keyword evidence="2" id="KW-1133">Transmembrane helix</keyword>
<keyword evidence="2" id="KW-0812">Transmembrane</keyword>
<reference evidence="4" key="1">
    <citation type="submission" date="2019-02" db="EMBL/GenBank/DDBJ databases">
        <title>FDA dAtabase for Regulatory Grade micrObial Sequences (FDA-ARGOS): Supporting development and validation of Infectious Disease Dx tests.</title>
        <authorList>
            <person name="Duncan R."/>
            <person name="Fisher C."/>
            <person name="Tallon L."/>
            <person name="Sadzewicz L."/>
            <person name="Sengamalay N."/>
            <person name="Ott S."/>
            <person name="Godinez A."/>
            <person name="Nagaraj S."/>
            <person name="Vavikolanu K."/>
            <person name="Nadendla S."/>
            <person name="Aluvathingal J."/>
            <person name="Sichtig H."/>
        </authorList>
    </citation>
    <scope>NUCLEOTIDE SEQUENCE [LARGE SCALE GENOMIC DNA]</scope>
    <source>
        <strain evidence="4">FDAARGOS_361</strain>
    </source>
</reference>
<protein>
    <submittedName>
        <fullName evidence="3">Uncharacterized protein</fullName>
    </submittedName>
</protein>
<comment type="caution">
    <text evidence="3">The sequence shown here is derived from an EMBL/GenBank/DDBJ whole genome shotgun (WGS) entry which is preliminary data.</text>
</comment>
<evidence type="ECO:0000256" key="2">
    <source>
        <dbReference type="SAM" id="Phobius"/>
    </source>
</evidence>
<dbReference type="AlphaFoldDB" id="A0A504XJR4"/>
<evidence type="ECO:0000256" key="1">
    <source>
        <dbReference type="SAM" id="MobiDB-lite"/>
    </source>
</evidence>
<dbReference type="Proteomes" id="UP000318447">
    <property type="component" value="Unassembled WGS sequence"/>
</dbReference>
<gene>
    <name evidence="3" type="ORF">CGC21_1700</name>
</gene>
<feature type="transmembrane region" description="Helical" evidence="2">
    <location>
        <begin position="61"/>
        <end position="81"/>
    </location>
</feature>
<evidence type="ECO:0000313" key="4">
    <source>
        <dbReference type="Proteomes" id="UP000318447"/>
    </source>
</evidence>
<organism evidence="3 4">
    <name type="scientific">Leishmania donovani</name>
    <dbReference type="NCBI Taxonomy" id="5661"/>
    <lineage>
        <taxon>Eukaryota</taxon>
        <taxon>Discoba</taxon>
        <taxon>Euglenozoa</taxon>
        <taxon>Kinetoplastea</taxon>
        <taxon>Metakinetoplastina</taxon>
        <taxon>Trypanosomatida</taxon>
        <taxon>Trypanosomatidae</taxon>
        <taxon>Leishmaniinae</taxon>
        <taxon>Leishmania</taxon>
    </lineage>
</organism>
<accession>A0A504XJR4</accession>
<name>A0A504XJR4_LEIDO</name>
<feature type="region of interest" description="Disordered" evidence="1">
    <location>
        <begin position="165"/>
        <end position="195"/>
    </location>
</feature>
<proteinExistence type="predicted"/>
<feature type="region of interest" description="Disordered" evidence="1">
    <location>
        <begin position="1"/>
        <end position="32"/>
    </location>
</feature>
<dbReference type="VEuPathDB" id="TriTrypDB:LDHU3_15.0580"/>